<gene>
    <name evidence="2" type="ORF">NDU88_004476</name>
</gene>
<feature type="compositionally biased region" description="Basic and acidic residues" evidence="1">
    <location>
        <begin position="61"/>
        <end position="72"/>
    </location>
</feature>
<comment type="caution">
    <text evidence="2">The sequence shown here is derived from an EMBL/GenBank/DDBJ whole genome shotgun (WGS) entry which is preliminary data.</text>
</comment>
<feature type="compositionally biased region" description="Gly residues" evidence="1">
    <location>
        <begin position="80"/>
        <end position="89"/>
    </location>
</feature>
<dbReference type="Proteomes" id="UP001066276">
    <property type="component" value="Chromosome 9"/>
</dbReference>
<reference evidence="2" key="1">
    <citation type="journal article" date="2022" name="bioRxiv">
        <title>Sequencing and chromosome-scale assembly of the giantPleurodeles waltlgenome.</title>
        <authorList>
            <person name="Brown T."/>
            <person name="Elewa A."/>
            <person name="Iarovenko S."/>
            <person name="Subramanian E."/>
            <person name="Araus A.J."/>
            <person name="Petzold A."/>
            <person name="Susuki M."/>
            <person name="Suzuki K.-i.T."/>
            <person name="Hayashi T."/>
            <person name="Toyoda A."/>
            <person name="Oliveira C."/>
            <person name="Osipova E."/>
            <person name="Leigh N.D."/>
            <person name="Simon A."/>
            <person name="Yun M.H."/>
        </authorList>
    </citation>
    <scope>NUCLEOTIDE SEQUENCE</scope>
    <source>
        <strain evidence="2">20211129_DDA</strain>
        <tissue evidence="2">Liver</tissue>
    </source>
</reference>
<sequence>MGWRGRSQPRRGGMEAVEGRWRHCVASESIAKEQCAIIRIGGQSGPSDLEERQRGGLCAGHGRDGPECDRRVNSGVSTSVGGGHHSPRN</sequence>
<keyword evidence="3" id="KW-1185">Reference proteome</keyword>
<organism evidence="2 3">
    <name type="scientific">Pleurodeles waltl</name>
    <name type="common">Iberian ribbed newt</name>
    <dbReference type="NCBI Taxonomy" id="8319"/>
    <lineage>
        <taxon>Eukaryota</taxon>
        <taxon>Metazoa</taxon>
        <taxon>Chordata</taxon>
        <taxon>Craniata</taxon>
        <taxon>Vertebrata</taxon>
        <taxon>Euteleostomi</taxon>
        <taxon>Amphibia</taxon>
        <taxon>Batrachia</taxon>
        <taxon>Caudata</taxon>
        <taxon>Salamandroidea</taxon>
        <taxon>Salamandridae</taxon>
        <taxon>Pleurodelinae</taxon>
        <taxon>Pleurodeles</taxon>
    </lineage>
</organism>
<evidence type="ECO:0000313" key="3">
    <source>
        <dbReference type="Proteomes" id="UP001066276"/>
    </source>
</evidence>
<accession>A0AAV7MVK1</accession>
<evidence type="ECO:0000256" key="1">
    <source>
        <dbReference type="SAM" id="MobiDB-lite"/>
    </source>
</evidence>
<dbReference type="EMBL" id="JANPWB010000013">
    <property type="protein sequence ID" value="KAJ1107079.1"/>
    <property type="molecule type" value="Genomic_DNA"/>
</dbReference>
<evidence type="ECO:0000313" key="2">
    <source>
        <dbReference type="EMBL" id="KAJ1107079.1"/>
    </source>
</evidence>
<proteinExistence type="predicted"/>
<name>A0AAV7MVK1_PLEWA</name>
<dbReference type="AlphaFoldDB" id="A0AAV7MVK1"/>
<protein>
    <submittedName>
        <fullName evidence="2">Uncharacterized protein</fullName>
    </submittedName>
</protein>
<feature type="region of interest" description="Disordered" evidence="1">
    <location>
        <begin position="42"/>
        <end position="89"/>
    </location>
</feature>